<evidence type="ECO:0000256" key="4">
    <source>
        <dbReference type="ARBA" id="ARBA00023015"/>
    </source>
</evidence>
<evidence type="ECO:0000313" key="8">
    <source>
        <dbReference type="EMBL" id="PSL43196.1"/>
    </source>
</evidence>
<dbReference type="PANTHER" id="PTHR11078:SF3">
    <property type="entry name" value="ANTITERMINATION NUSB DOMAIN-CONTAINING PROTEIN"/>
    <property type="match status" value="1"/>
</dbReference>
<protein>
    <recommendedName>
        <fullName evidence="6">Transcription antitermination protein NusB</fullName>
    </recommendedName>
    <alternativeName>
        <fullName evidence="6">Antitermination factor NusB</fullName>
    </alternativeName>
</protein>
<dbReference type="Proteomes" id="UP000242310">
    <property type="component" value="Unassembled WGS sequence"/>
</dbReference>
<keyword evidence="4 6" id="KW-0805">Transcription regulation</keyword>
<dbReference type="GO" id="GO:0031564">
    <property type="term" value="P:transcription antitermination"/>
    <property type="evidence" value="ECO:0007669"/>
    <property type="project" value="UniProtKB-KW"/>
</dbReference>
<evidence type="ECO:0000313" key="9">
    <source>
        <dbReference type="Proteomes" id="UP000242310"/>
    </source>
</evidence>
<evidence type="ECO:0000256" key="1">
    <source>
        <dbReference type="ARBA" id="ARBA00005952"/>
    </source>
</evidence>
<comment type="similarity">
    <text evidence="1 6">Belongs to the NusB family.</text>
</comment>
<dbReference type="EMBL" id="PYAV01000011">
    <property type="protein sequence ID" value="PSL43196.1"/>
    <property type="molecule type" value="Genomic_DNA"/>
</dbReference>
<dbReference type="PANTHER" id="PTHR11078">
    <property type="entry name" value="N UTILIZATION SUBSTANCE PROTEIN B-RELATED"/>
    <property type="match status" value="1"/>
</dbReference>
<gene>
    <name evidence="6" type="primary">nusB</name>
    <name evidence="8" type="ORF">B0H94_11118</name>
</gene>
<evidence type="ECO:0000256" key="2">
    <source>
        <dbReference type="ARBA" id="ARBA00022814"/>
    </source>
</evidence>
<evidence type="ECO:0000256" key="5">
    <source>
        <dbReference type="ARBA" id="ARBA00023163"/>
    </source>
</evidence>
<dbReference type="GO" id="GO:0003723">
    <property type="term" value="F:RNA binding"/>
    <property type="evidence" value="ECO:0007669"/>
    <property type="project" value="UniProtKB-UniRule"/>
</dbReference>
<keyword evidence="5 6" id="KW-0804">Transcription</keyword>
<evidence type="ECO:0000256" key="6">
    <source>
        <dbReference type="HAMAP-Rule" id="MF_00073"/>
    </source>
</evidence>
<feature type="domain" description="NusB/RsmB/TIM44" evidence="7">
    <location>
        <begin position="5"/>
        <end position="127"/>
    </location>
</feature>
<sequence>MNRRVARLRAVQALFQLDLIETSAVEEAVNSVLEEDETADEYLYDLVRGVEKEQASIDAKLGKHLDNWALDRLGTVDRAVMRTSVYEMMHREDVPLHVSVNEAIELAKAFGGTESGKFVNGALSSVMQEIER</sequence>
<dbReference type="RefSeq" id="WP_106589342.1">
    <property type="nucleotide sequence ID" value="NZ_PYAV01000011.1"/>
</dbReference>
<comment type="caution">
    <text evidence="8">The sequence shown here is derived from an EMBL/GenBank/DDBJ whole genome shotgun (WGS) entry which is preliminary data.</text>
</comment>
<dbReference type="AlphaFoldDB" id="A0A2P8HAF0"/>
<dbReference type="NCBIfam" id="TIGR01951">
    <property type="entry name" value="nusB"/>
    <property type="match status" value="1"/>
</dbReference>
<dbReference type="Pfam" id="PF01029">
    <property type="entry name" value="NusB"/>
    <property type="match status" value="1"/>
</dbReference>
<dbReference type="GO" id="GO:0005829">
    <property type="term" value="C:cytosol"/>
    <property type="evidence" value="ECO:0007669"/>
    <property type="project" value="TreeGrafter"/>
</dbReference>
<dbReference type="HAMAP" id="MF_00073">
    <property type="entry name" value="NusB"/>
    <property type="match status" value="1"/>
</dbReference>
<dbReference type="InterPro" id="IPR035926">
    <property type="entry name" value="NusB-like_sf"/>
</dbReference>
<dbReference type="InterPro" id="IPR006027">
    <property type="entry name" value="NusB_RsmB_TIM44"/>
</dbReference>
<dbReference type="InterPro" id="IPR011605">
    <property type="entry name" value="NusB_fam"/>
</dbReference>
<evidence type="ECO:0000256" key="3">
    <source>
        <dbReference type="ARBA" id="ARBA00022884"/>
    </source>
</evidence>
<evidence type="ECO:0000259" key="7">
    <source>
        <dbReference type="Pfam" id="PF01029"/>
    </source>
</evidence>
<reference evidence="8 9" key="1">
    <citation type="submission" date="2018-03" db="EMBL/GenBank/DDBJ databases">
        <title>Genomic Encyclopedia of Type Strains, Phase III (KMG-III): the genomes of soil and plant-associated and newly described type strains.</title>
        <authorList>
            <person name="Whitman W."/>
        </authorList>
    </citation>
    <scope>NUCLEOTIDE SEQUENCE [LARGE SCALE GENOMIC DNA]</scope>
    <source>
        <strain evidence="8 9">CGMCC 1.07653</strain>
    </source>
</reference>
<keyword evidence="9" id="KW-1185">Reference proteome</keyword>
<dbReference type="OrthoDB" id="9811381at2"/>
<dbReference type="Gene3D" id="1.10.940.10">
    <property type="entry name" value="NusB-like"/>
    <property type="match status" value="1"/>
</dbReference>
<comment type="function">
    <text evidence="6">Involved in transcription antitermination. Required for transcription of ribosomal RNA (rRNA) genes. Binds specifically to the boxA antiterminator sequence of the ribosomal RNA (rrn) operons.</text>
</comment>
<keyword evidence="2 6" id="KW-0889">Transcription antitermination</keyword>
<proteinExistence type="inferred from homology"/>
<keyword evidence="3 6" id="KW-0694">RNA-binding</keyword>
<dbReference type="GO" id="GO:0006353">
    <property type="term" value="P:DNA-templated transcription termination"/>
    <property type="evidence" value="ECO:0007669"/>
    <property type="project" value="UniProtKB-UniRule"/>
</dbReference>
<dbReference type="SUPFAM" id="SSF48013">
    <property type="entry name" value="NusB-like"/>
    <property type="match status" value="1"/>
</dbReference>
<accession>A0A2P8HAF0</accession>
<organism evidence="8 9">
    <name type="scientific">Salsuginibacillus halophilus</name>
    <dbReference type="NCBI Taxonomy" id="517424"/>
    <lineage>
        <taxon>Bacteria</taxon>
        <taxon>Bacillati</taxon>
        <taxon>Bacillota</taxon>
        <taxon>Bacilli</taxon>
        <taxon>Bacillales</taxon>
        <taxon>Bacillaceae</taxon>
        <taxon>Salsuginibacillus</taxon>
    </lineage>
</organism>
<name>A0A2P8HAF0_9BACI</name>